<keyword evidence="3" id="KW-0132">Cell division</keyword>
<feature type="region of interest" description="Disordered" evidence="8">
    <location>
        <begin position="701"/>
        <end position="759"/>
    </location>
</feature>
<feature type="compositionally biased region" description="Polar residues" evidence="8">
    <location>
        <begin position="184"/>
        <end position="214"/>
    </location>
</feature>
<dbReference type="SMART" id="SM00320">
    <property type="entry name" value="WD40"/>
    <property type="match status" value="7"/>
</dbReference>
<feature type="domain" description="CDC20/Fizzy WD40" evidence="9">
    <location>
        <begin position="402"/>
        <end position="693"/>
    </location>
</feature>
<feature type="compositionally biased region" description="Gly residues" evidence="8">
    <location>
        <begin position="116"/>
        <end position="132"/>
    </location>
</feature>
<feature type="compositionally biased region" description="Gly residues" evidence="8">
    <location>
        <begin position="737"/>
        <end position="747"/>
    </location>
</feature>
<dbReference type="InterPro" id="IPR056150">
    <property type="entry name" value="WD40_CDC20-Fz"/>
</dbReference>
<dbReference type="PROSITE" id="PS50294">
    <property type="entry name" value="WD_REPEATS_REGION"/>
    <property type="match status" value="3"/>
</dbReference>
<keyword evidence="10" id="KW-0808">Transferase</keyword>
<feature type="region of interest" description="Disordered" evidence="8">
    <location>
        <begin position="1"/>
        <end position="133"/>
    </location>
</feature>
<evidence type="ECO:0000313" key="10">
    <source>
        <dbReference type="EMBL" id="KAG0274491.1"/>
    </source>
</evidence>
<dbReference type="GO" id="GO:0016740">
    <property type="term" value="F:transferase activity"/>
    <property type="evidence" value="ECO:0007669"/>
    <property type="project" value="UniProtKB-KW"/>
</dbReference>
<organism evidence="10 11">
    <name type="scientific">Linnemannia exigua</name>
    <dbReference type="NCBI Taxonomy" id="604196"/>
    <lineage>
        <taxon>Eukaryota</taxon>
        <taxon>Fungi</taxon>
        <taxon>Fungi incertae sedis</taxon>
        <taxon>Mucoromycota</taxon>
        <taxon>Mortierellomycotina</taxon>
        <taxon>Mortierellomycetes</taxon>
        <taxon>Mortierellales</taxon>
        <taxon>Mortierellaceae</taxon>
        <taxon>Linnemannia</taxon>
    </lineage>
</organism>
<keyword evidence="4" id="KW-0677">Repeat</keyword>
<name>A0AAD4DE34_9FUNG</name>
<dbReference type="InterPro" id="IPR033010">
    <property type="entry name" value="Cdc20/Fizzy"/>
</dbReference>
<keyword evidence="5" id="KW-0498">Mitosis</keyword>
<dbReference type="FunFam" id="2.130.10.10:FF:000098">
    <property type="entry name" value="WD repeat-containing protein slp1"/>
    <property type="match status" value="1"/>
</dbReference>
<dbReference type="Pfam" id="PF24807">
    <property type="entry name" value="WD40_CDC20-Fz"/>
    <property type="match status" value="1"/>
</dbReference>
<dbReference type="PROSITE" id="PS00678">
    <property type="entry name" value="WD_REPEATS_1"/>
    <property type="match status" value="1"/>
</dbReference>
<sequence>MGSVHRSHQQSPTAMRQLHSPSRKSAPGSPVKKPNFLASLQVAGASSKMTSLGGSSIGGRSGVTGSSTTTTLATTMSSTATTNSASAASTQLSKEASRYSRQLEALRNGPALSARRGGGFSNSSSGGAGAGGSRFSASATAGLLGSGRSALLLGPSPSISRTLASSTGNTGDPTALKTPVRKTFNPNMFNGNSTSSENGTRPATPKTPLTSPQRLRTPGGGLSRVTSSSSIVNTKSLAAQAASCLTRSVSSGSLTTTKKLEVVKNDWLGAPASPKKGKRTFNPGDRFIPRRIDMASAQVKIDMAKGSTLHRAPSFSGASSSTHHHIPIDSLDGSAYSQEVARACGLDLNSRILCFNAEAPSLDSRESSVVRQMYSRHPSFTRSNSNLLLRKRTILTSPEKILDAPGLVDDYYLNLLSWSCTNQLAIGLDKSAFVWNADSGQVESLVTVKGNMDSITSVSWANDGSTLAVGTFEGDVQVWDVETKTKIRTMSGHSARVGVLAWDKHVVSSGCRDGSIWNHDVRVHNHKVAELSSHTNEVCGLTWRGDGAQLASGANDNIVNIWDARSTVPKYTKTNHTAAVKALAWCPWQSNLLASGGGTYDKQIHFWNSTTGARVNTLNAGSQVTSIVWSKEYKEFMSSHGYPNNNLSVYSYPSMNKVVDIPAAHDSRVLHSAVSPDGQTVATVANDENLKFWKLFEKQPKDGKGGSGGGSKRAKSLSGSSGSGTGGGLLDDDGDCGGDGGSGGGFLNGKSISSMTRIR</sequence>
<dbReference type="GO" id="GO:0010997">
    <property type="term" value="F:anaphase-promoting complex binding"/>
    <property type="evidence" value="ECO:0007669"/>
    <property type="project" value="InterPro"/>
</dbReference>
<dbReference type="CDD" id="cd00200">
    <property type="entry name" value="WD40"/>
    <property type="match status" value="1"/>
</dbReference>
<evidence type="ECO:0000256" key="2">
    <source>
        <dbReference type="ARBA" id="ARBA00022574"/>
    </source>
</evidence>
<dbReference type="GO" id="GO:1905786">
    <property type="term" value="P:positive regulation of anaphase-promoting complex-dependent catabolic process"/>
    <property type="evidence" value="ECO:0007669"/>
    <property type="project" value="TreeGrafter"/>
</dbReference>
<dbReference type="Proteomes" id="UP001194580">
    <property type="component" value="Unassembled WGS sequence"/>
</dbReference>
<dbReference type="SUPFAM" id="SSF50978">
    <property type="entry name" value="WD40 repeat-like"/>
    <property type="match status" value="1"/>
</dbReference>
<dbReference type="InterPro" id="IPR019775">
    <property type="entry name" value="WD40_repeat_CS"/>
</dbReference>
<evidence type="ECO:0000256" key="7">
    <source>
        <dbReference type="PROSITE-ProRule" id="PRU00221"/>
    </source>
</evidence>
<gene>
    <name evidence="10" type="primary">CDC20</name>
    <name evidence="10" type="ORF">BGZ95_009715</name>
</gene>
<feature type="compositionally biased region" description="Low complexity" evidence="8">
    <location>
        <begin position="63"/>
        <end position="93"/>
    </location>
</feature>
<proteinExistence type="inferred from homology"/>
<protein>
    <submittedName>
        <fullName evidence="10">Ubiquitin-protein transferase activating protein</fullName>
    </submittedName>
</protein>
<feature type="repeat" description="WD" evidence="7">
    <location>
        <begin position="531"/>
        <end position="572"/>
    </location>
</feature>
<evidence type="ECO:0000256" key="4">
    <source>
        <dbReference type="ARBA" id="ARBA00022737"/>
    </source>
</evidence>
<dbReference type="PANTHER" id="PTHR19918:SF8">
    <property type="entry name" value="FI02843P"/>
    <property type="match status" value="1"/>
</dbReference>
<keyword evidence="11" id="KW-1185">Reference proteome</keyword>
<evidence type="ECO:0000256" key="8">
    <source>
        <dbReference type="SAM" id="MobiDB-lite"/>
    </source>
</evidence>
<comment type="caution">
    <text evidence="10">The sequence shown here is derived from an EMBL/GenBank/DDBJ whole genome shotgun (WGS) entry which is preliminary data.</text>
</comment>
<dbReference type="PANTHER" id="PTHR19918">
    <property type="entry name" value="CELL DIVISION CYCLE 20 CDC20 FIZZY -RELATED"/>
    <property type="match status" value="1"/>
</dbReference>
<dbReference type="Gene3D" id="2.130.10.10">
    <property type="entry name" value="YVTN repeat-like/Quinoprotein amine dehydrogenase"/>
    <property type="match status" value="1"/>
</dbReference>
<accession>A0AAD4DE34</accession>
<dbReference type="GO" id="GO:0051301">
    <property type="term" value="P:cell division"/>
    <property type="evidence" value="ECO:0007669"/>
    <property type="project" value="UniProtKB-KW"/>
</dbReference>
<feature type="repeat" description="WD" evidence="7">
    <location>
        <begin position="448"/>
        <end position="489"/>
    </location>
</feature>
<evidence type="ECO:0000256" key="5">
    <source>
        <dbReference type="ARBA" id="ARBA00022776"/>
    </source>
</evidence>
<evidence type="ECO:0000256" key="6">
    <source>
        <dbReference type="ARBA" id="ARBA00023306"/>
    </source>
</evidence>
<keyword evidence="2 7" id="KW-0853">WD repeat</keyword>
<evidence type="ECO:0000256" key="1">
    <source>
        <dbReference type="ARBA" id="ARBA00006445"/>
    </source>
</evidence>
<comment type="similarity">
    <text evidence="1">Belongs to the WD repeat CDC20/Fizzy family.</text>
</comment>
<evidence type="ECO:0000259" key="9">
    <source>
        <dbReference type="Pfam" id="PF24807"/>
    </source>
</evidence>
<dbReference type="GO" id="GO:0031145">
    <property type="term" value="P:anaphase-promoting complex-dependent catabolic process"/>
    <property type="evidence" value="ECO:0007669"/>
    <property type="project" value="UniProtKB-ARBA"/>
</dbReference>
<dbReference type="InterPro" id="IPR015943">
    <property type="entry name" value="WD40/YVTN_repeat-like_dom_sf"/>
</dbReference>
<dbReference type="GO" id="GO:0005680">
    <property type="term" value="C:anaphase-promoting complex"/>
    <property type="evidence" value="ECO:0007669"/>
    <property type="project" value="TreeGrafter"/>
</dbReference>
<dbReference type="InterPro" id="IPR036322">
    <property type="entry name" value="WD40_repeat_dom_sf"/>
</dbReference>
<evidence type="ECO:0000256" key="3">
    <source>
        <dbReference type="ARBA" id="ARBA00022618"/>
    </source>
</evidence>
<dbReference type="PROSITE" id="PS50082">
    <property type="entry name" value="WD_REPEATS_2"/>
    <property type="match status" value="3"/>
</dbReference>
<keyword evidence="6" id="KW-0131">Cell cycle</keyword>
<feature type="compositionally biased region" description="Polar residues" evidence="8">
    <location>
        <begin position="161"/>
        <end position="172"/>
    </location>
</feature>
<feature type="repeat" description="WD" evidence="7">
    <location>
        <begin position="662"/>
        <end position="695"/>
    </location>
</feature>
<evidence type="ECO:0000313" key="11">
    <source>
        <dbReference type="Proteomes" id="UP001194580"/>
    </source>
</evidence>
<feature type="region of interest" description="Disordered" evidence="8">
    <location>
        <begin position="161"/>
        <end position="227"/>
    </location>
</feature>
<dbReference type="AlphaFoldDB" id="A0AAD4DE34"/>
<dbReference type="EMBL" id="JAAAIL010000596">
    <property type="protein sequence ID" value="KAG0274491.1"/>
    <property type="molecule type" value="Genomic_DNA"/>
</dbReference>
<dbReference type="InterPro" id="IPR001680">
    <property type="entry name" value="WD40_rpt"/>
</dbReference>
<reference evidence="10" key="1">
    <citation type="journal article" date="2020" name="Fungal Divers.">
        <title>Resolving the Mortierellaceae phylogeny through synthesis of multi-gene phylogenetics and phylogenomics.</title>
        <authorList>
            <person name="Vandepol N."/>
            <person name="Liber J."/>
            <person name="Desiro A."/>
            <person name="Na H."/>
            <person name="Kennedy M."/>
            <person name="Barry K."/>
            <person name="Grigoriev I.V."/>
            <person name="Miller A.N."/>
            <person name="O'Donnell K."/>
            <person name="Stajich J.E."/>
            <person name="Bonito G."/>
        </authorList>
    </citation>
    <scope>NUCLEOTIDE SEQUENCE</scope>
    <source>
        <strain evidence="10">NRRL 28262</strain>
    </source>
</reference>
<dbReference type="GO" id="GO:1990757">
    <property type="term" value="F:ubiquitin ligase activator activity"/>
    <property type="evidence" value="ECO:0007669"/>
    <property type="project" value="TreeGrafter"/>
</dbReference>